<dbReference type="EMBL" id="FR824063">
    <property type="protein sequence ID" value="CCA16137.1"/>
    <property type="molecule type" value="Genomic_DNA"/>
</dbReference>
<protein>
    <submittedName>
        <fullName evidence="3">AlNc14C18G1919 protein</fullName>
    </submittedName>
    <submittedName>
        <fullName evidence="4">AlNc14C275G10025 protein</fullName>
    </submittedName>
</protein>
<gene>
    <name evidence="3" type="primary">AlNc14C18G1919</name>
    <name evidence="4" type="synonym">AlNc14C275G10025</name>
    <name evidence="3" type="ORF">ALNC14_022800</name>
    <name evidence="4" type="ORF">ALNC14_112420</name>
</gene>
<feature type="coiled-coil region" evidence="1">
    <location>
        <begin position="10"/>
        <end position="47"/>
    </location>
</feature>
<dbReference type="AlphaFoldDB" id="F0W4U9"/>
<evidence type="ECO:0000313" key="4">
    <source>
        <dbReference type="EMBL" id="CCA25098.1"/>
    </source>
</evidence>
<accession>F0W4U9</accession>
<reference evidence="3" key="1">
    <citation type="journal article" date="2011" name="PLoS Biol.">
        <title>Gene gain and loss during evolution of obligate parasitism in the white rust pathogen of Arabidopsis thaliana.</title>
        <authorList>
            <person name="Kemen E."/>
            <person name="Gardiner A."/>
            <person name="Schultz-Larsen T."/>
            <person name="Kemen A.C."/>
            <person name="Balmuth A.L."/>
            <person name="Robert-Seilaniantz A."/>
            <person name="Bailey K."/>
            <person name="Holub E."/>
            <person name="Studholme D.J."/>
            <person name="Maclean D."/>
            <person name="Jones J.D."/>
        </authorList>
    </citation>
    <scope>NUCLEOTIDE SEQUENCE</scope>
</reference>
<sequence>MRLDAEKESHEGLDQQLKCLKYELELLNDTSDQISQLLAVLTEEQRQLVYAKKRLQSSVKTGQQTTSTRLDRLREEQNIRMQIAQEKHKLKTQDVEELRGPQLQVRLETNENENDVSGLLEQEFEL</sequence>
<feature type="region of interest" description="Disordered" evidence="2">
    <location>
        <begin position="106"/>
        <end position="126"/>
    </location>
</feature>
<dbReference type="EMBL" id="FR824320">
    <property type="protein sequence ID" value="CCA25098.1"/>
    <property type="molecule type" value="Genomic_DNA"/>
</dbReference>
<organism evidence="3">
    <name type="scientific">Albugo laibachii Nc14</name>
    <dbReference type="NCBI Taxonomy" id="890382"/>
    <lineage>
        <taxon>Eukaryota</taxon>
        <taxon>Sar</taxon>
        <taxon>Stramenopiles</taxon>
        <taxon>Oomycota</taxon>
        <taxon>Peronosporomycetes</taxon>
        <taxon>Albuginales</taxon>
        <taxon>Albuginaceae</taxon>
        <taxon>Albugo</taxon>
    </lineage>
</organism>
<dbReference type="HOGENOM" id="CLU_1985705_0_0_1"/>
<name>F0W4U9_9STRA</name>
<keyword evidence="1" id="KW-0175">Coiled coil</keyword>
<evidence type="ECO:0000256" key="1">
    <source>
        <dbReference type="SAM" id="Coils"/>
    </source>
</evidence>
<reference evidence="3" key="2">
    <citation type="submission" date="2011-02" db="EMBL/GenBank/DDBJ databases">
        <authorList>
            <person name="MacLean D."/>
        </authorList>
    </citation>
    <scope>NUCLEOTIDE SEQUENCE</scope>
</reference>
<evidence type="ECO:0000256" key="2">
    <source>
        <dbReference type="SAM" id="MobiDB-lite"/>
    </source>
</evidence>
<proteinExistence type="predicted"/>
<evidence type="ECO:0000313" key="3">
    <source>
        <dbReference type="EMBL" id="CCA16137.1"/>
    </source>
</evidence>